<evidence type="ECO:0000313" key="2">
    <source>
        <dbReference type="EMBL" id="CBZ35280.1"/>
    </source>
</evidence>
<gene>
    <name evidence="2" type="ORF">LDBPK_271220</name>
</gene>
<sequence>MSQQNAVEALLARLQMGDTIPAFQSMGVDRIVSLRKMSEEALRQAVPDPEQRQALMDAIESRGHLQSRRAGPPAGQPHPPRRAPADFAPI</sequence>
<reference evidence="3" key="2">
    <citation type="submission" date="2011-02" db="EMBL/GenBank/DDBJ databases">
        <title>Whole genome sequencing of Leishmania donovani clinical lines reveals dynamic variation related to drug resistance.</title>
        <authorList>
            <person name="Downing T."/>
            <person name="Imamura H."/>
            <person name="Sanders M."/>
            <person name="Decuypere S."/>
            <person name="Hertz-Fowler C."/>
            <person name="Clark T.G."/>
            <person name="Rijal S."/>
            <person name="Sundar S."/>
            <person name="Quail M.A."/>
            <person name="De Doncker S."/>
            <person name="Maes I."/>
            <person name="Vanaerschot M."/>
            <person name="Stark O."/>
            <person name="Schonian G."/>
            <person name="Dujardin J.C."/>
            <person name="Berriman M."/>
        </authorList>
    </citation>
    <scope>NUCLEOTIDE SEQUENCE [LARGE SCALE GENOMIC DNA]</scope>
    <source>
        <strain evidence="3">BPK282A1</strain>
    </source>
</reference>
<dbReference type="KEGG" id="ldo:LDBPK_271220"/>
<organism evidence="2 3">
    <name type="scientific">Leishmania donovani</name>
    <dbReference type="NCBI Taxonomy" id="5661"/>
    <lineage>
        <taxon>Eukaryota</taxon>
        <taxon>Discoba</taxon>
        <taxon>Euglenozoa</taxon>
        <taxon>Kinetoplastea</taxon>
        <taxon>Metakinetoplastina</taxon>
        <taxon>Trypanosomatida</taxon>
        <taxon>Trypanosomatidae</taxon>
        <taxon>Leishmaniinae</taxon>
        <taxon>Leishmania</taxon>
    </lineage>
</organism>
<protein>
    <submittedName>
        <fullName evidence="2">Uncharacterized protein</fullName>
    </submittedName>
</protein>
<dbReference type="AlphaFoldDB" id="E9BJ54"/>
<evidence type="ECO:0000256" key="1">
    <source>
        <dbReference type="SAM" id="MobiDB-lite"/>
    </source>
</evidence>
<dbReference type="RefSeq" id="XP_003861975.1">
    <property type="nucleotide sequence ID" value="XM_003861927.1"/>
</dbReference>
<dbReference type="InterPro" id="IPR013761">
    <property type="entry name" value="SAM/pointed_sf"/>
</dbReference>
<name>E9BJ54_LEIDO</name>
<dbReference type="Proteomes" id="UP000008980">
    <property type="component" value="Chromosome 27"/>
</dbReference>
<feature type="non-terminal residue" evidence="2">
    <location>
        <position position="90"/>
    </location>
</feature>
<dbReference type="GeneID" id="13389237"/>
<dbReference type="VEuPathDB" id="TriTrypDB:LdBPK_271220.1"/>
<evidence type="ECO:0000313" key="3">
    <source>
        <dbReference type="Proteomes" id="UP000008980"/>
    </source>
</evidence>
<accession>E9BJ54</accession>
<feature type="region of interest" description="Disordered" evidence="1">
    <location>
        <begin position="60"/>
        <end position="90"/>
    </location>
</feature>
<dbReference type="EMBL" id="FR799614">
    <property type="protein sequence ID" value="CBZ35280.1"/>
    <property type="molecule type" value="Genomic_DNA"/>
</dbReference>
<dbReference type="Gene3D" id="1.10.150.50">
    <property type="entry name" value="Transcription Factor, Ets-1"/>
    <property type="match status" value="1"/>
</dbReference>
<proteinExistence type="predicted"/>
<reference evidence="2 3" key="1">
    <citation type="journal article" date="2011" name="Genome Res.">
        <title>Whole genome sequencing of multiple Leishmania donovani clinical isolates provides insights into population structure and mechanisms of drug resistance.</title>
        <authorList>
            <person name="Downing T."/>
            <person name="Imamura H."/>
            <person name="Decuypere S."/>
            <person name="Clark T.G."/>
            <person name="Coombs G.H."/>
            <person name="Cotton J.A."/>
            <person name="Hilley J.D."/>
            <person name="de Doncker S."/>
            <person name="Maes I."/>
            <person name="Mottram J.C."/>
            <person name="Quail M.A."/>
            <person name="Rijal S."/>
            <person name="Sanders M."/>
            <person name="Schonian G."/>
            <person name="Stark O."/>
            <person name="Sundar S."/>
            <person name="Vanaerschot M."/>
            <person name="Hertz-Fowler C."/>
            <person name="Dujardin J.C."/>
            <person name="Berriman M."/>
        </authorList>
    </citation>
    <scope>NUCLEOTIDE SEQUENCE [LARGE SCALE GENOMIC DNA]</scope>
    <source>
        <strain evidence="2 3">BPK282A1</strain>
    </source>
</reference>